<feature type="compositionally biased region" description="Polar residues" evidence="1">
    <location>
        <begin position="886"/>
        <end position="897"/>
    </location>
</feature>
<dbReference type="Gene3D" id="3.30.70.1230">
    <property type="entry name" value="Nucleotide cyclase"/>
    <property type="match status" value="1"/>
</dbReference>
<keyword evidence="4" id="KW-1185">Reference proteome</keyword>
<dbReference type="Gene3D" id="1.25.40.10">
    <property type="entry name" value="Tetratricopeptide repeat domain"/>
    <property type="match status" value="2"/>
</dbReference>
<name>A0A7W9SMQ7_ARMRO</name>
<dbReference type="SUPFAM" id="SSF52540">
    <property type="entry name" value="P-loop containing nucleoside triphosphate hydrolases"/>
    <property type="match status" value="1"/>
</dbReference>
<dbReference type="SMART" id="SM00028">
    <property type="entry name" value="TPR"/>
    <property type="match status" value="4"/>
</dbReference>
<feature type="domain" description="Guanylate cyclase" evidence="2">
    <location>
        <begin position="16"/>
        <end position="128"/>
    </location>
</feature>
<dbReference type="EMBL" id="JACHGW010000001">
    <property type="protein sequence ID" value="MBB6048688.1"/>
    <property type="molecule type" value="Genomic_DNA"/>
</dbReference>
<proteinExistence type="predicted"/>
<dbReference type="GO" id="GO:0016887">
    <property type="term" value="F:ATP hydrolysis activity"/>
    <property type="evidence" value="ECO:0007669"/>
    <property type="project" value="InterPro"/>
</dbReference>
<dbReference type="PANTHER" id="PTHR47691:SF3">
    <property type="entry name" value="HTH-TYPE TRANSCRIPTIONAL REGULATOR RV0890C-RELATED"/>
    <property type="match status" value="1"/>
</dbReference>
<dbReference type="Pfam" id="PF25872">
    <property type="entry name" value="HTH_77"/>
    <property type="match status" value="1"/>
</dbReference>
<dbReference type="PROSITE" id="PS50125">
    <property type="entry name" value="GUANYLATE_CYCLASE_2"/>
    <property type="match status" value="1"/>
</dbReference>
<dbReference type="AlphaFoldDB" id="A0A7W9SMQ7"/>
<dbReference type="InterPro" id="IPR011990">
    <property type="entry name" value="TPR-like_helical_dom_sf"/>
</dbReference>
<dbReference type="SUPFAM" id="SSF55073">
    <property type="entry name" value="Nucleotide cyclase"/>
    <property type="match status" value="1"/>
</dbReference>
<sequence>MSQPGDPPPFSSGTLTFLFTDIEGSTRLWEAFPQEMGAALARHDTLLRGIVQEGGGYLFKTVGDAFCVAFDDATRAVLTASKAQQVLGAEPWPESTPLKVRMALHTGAVESRDNDYFGPPLNRIARLLSTAHGGQTLLSQSTAQLVLGTLTGPESLRDLGIHQLKDLTSPEHVYQLEHPELTASFPPIKSLSTHLNNLPQQVTQFIGRERETVAVRELLQQTRLLTLTGAGGTGKTRLALQVAAELLERFPDGIWFVELAPLDTACQVVQALASTIGAKEQSDLPLELALTIALKEKQLLILLDNCEHLIDATAKLAETLVRQCAGVQILASSREALGVLGEQTYRVPSLSLPDRHRPQTPEALAQFEAVQLFLDRARLTRPDFQITAQNAKALASLCCRLDGIPLALELSAARLRSLSVEEIDAKLNQRFRLLTGGSRTALPRQQTLRALIDWSYDLLNDQEKALLHRLSVFSGGWTLPAAEAVCAGDAIEDWEVLDLLTSLVDKNLAVADQAEAHTRYRLSETVREYATEKLAAHPDDAQATSQRHAAFFLSLAQVQLQKLRDAEEAEALEALTKEGANLRVALEAAQTLGDSLLLGELALANGILHQRHGFLHEAVEAIELGLGAAVPAPLRAKLLLERAGLHADFNQPDGTRRCIHEALAISTRLQDALGVAHAQNLLGQAAMQERDYPDAHTQFLAALASFEAAGDQVGVAIVQNNLGVTLRRDRSGAPEDWEARATQAEQHLTEALRLRHALQDRRGLAETLNNLGVLAFERQEWEKANRYYREAVPHYESLRNTLGLGFMLANLGEVAESQRDFRKAVRLYLGSILLLEQVRSPLAQEIEAWLTRAATAGTLPSSELATLRREASLLSPEAQRGWALSEENSTAPLSHSS</sequence>
<organism evidence="3 4">
    <name type="scientific">Armatimonas rosea</name>
    <dbReference type="NCBI Taxonomy" id="685828"/>
    <lineage>
        <taxon>Bacteria</taxon>
        <taxon>Bacillati</taxon>
        <taxon>Armatimonadota</taxon>
        <taxon>Armatimonadia</taxon>
        <taxon>Armatimonadales</taxon>
        <taxon>Armatimonadaceae</taxon>
        <taxon>Armatimonas</taxon>
    </lineage>
</organism>
<dbReference type="Gene3D" id="3.40.50.300">
    <property type="entry name" value="P-loop containing nucleotide triphosphate hydrolases"/>
    <property type="match status" value="1"/>
</dbReference>
<evidence type="ECO:0000256" key="1">
    <source>
        <dbReference type="SAM" id="MobiDB-lite"/>
    </source>
</evidence>
<dbReference type="PANTHER" id="PTHR47691">
    <property type="entry name" value="REGULATOR-RELATED"/>
    <property type="match status" value="1"/>
</dbReference>
<dbReference type="InterPro" id="IPR049945">
    <property type="entry name" value="AAA_22"/>
</dbReference>
<dbReference type="Pfam" id="PF13401">
    <property type="entry name" value="AAA_22"/>
    <property type="match status" value="1"/>
</dbReference>
<evidence type="ECO:0000259" key="2">
    <source>
        <dbReference type="PROSITE" id="PS50125"/>
    </source>
</evidence>
<dbReference type="GO" id="GO:0004016">
    <property type="term" value="F:adenylate cyclase activity"/>
    <property type="evidence" value="ECO:0007669"/>
    <property type="project" value="UniProtKB-ARBA"/>
</dbReference>
<dbReference type="CDD" id="cd07302">
    <property type="entry name" value="CHD"/>
    <property type="match status" value="1"/>
</dbReference>
<dbReference type="InterPro" id="IPR036388">
    <property type="entry name" value="WH-like_DNA-bd_sf"/>
</dbReference>
<protein>
    <submittedName>
        <fullName evidence="3">Putative ATPase/class 3 adenylate cyclase/Tfp pilus assembly protein PilF</fullName>
    </submittedName>
</protein>
<dbReference type="InterPro" id="IPR029787">
    <property type="entry name" value="Nucleotide_cyclase"/>
</dbReference>
<dbReference type="Pfam" id="PF00211">
    <property type="entry name" value="Guanylate_cyc"/>
    <property type="match status" value="1"/>
</dbReference>
<dbReference type="Proteomes" id="UP000520814">
    <property type="component" value="Unassembled WGS sequence"/>
</dbReference>
<dbReference type="InterPro" id="IPR019734">
    <property type="entry name" value="TPR_rpt"/>
</dbReference>
<dbReference type="InterPro" id="IPR027417">
    <property type="entry name" value="P-loop_NTPase"/>
</dbReference>
<evidence type="ECO:0000313" key="4">
    <source>
        <dbReference type="Proteomes" id="UP000520814"/>
    </source>
</evidence>
<reference evidence="3 4" key="1">
    <citation type="submission" date="2020-08" db="EMBL/GenBank/DDBJ databases">
        <title>Genomic Encyclopedia of Type Strains, Phase IV (KMG-IV): sequencing the most valuable type-strain genomes for metagenomic binning, comparative biology and taxonomic classification.</title>
        <authorList>
            <person name="Goeker M."/>
        </authorList>
    </citation>
    <scope>NUCLEOTIDE SEQUENCE [LARGE SCALE GENOMIC DNA]</scope>
    <source>
        <strain evidence="3 4">DSM 23562</strain>
    </source>
</reference>
<dbReference type="InterPro" id="IPR058852">
    <property type="entry name" value="HTH_77"/>
</dbReference>
<evidence type="ECO:0000313" key="3">
    <source>
        <dbReference type="EMBL" id="MBB6048688.1"/>
    </source>
</evidence>
<dbReference type="InterPro" id="IPR001054">
    <property type="entry name" value="A/G_cyclase"/>
</dbReference>
<dbReference type="PRINTS" id="PR00364">
    <property type="entry name" value="DISEASERSIST"/>
</dbReference>
<dbReference type="GO" id="GO:0009190">
    <property type="term" value="P:cyclic nucleotide biosynthetic process"/>
    <property type="evidence" value="ECO:0007669"/>
    <property type="project" value="InterPro"/>
</dbReference>
<comment type="caution">
    <text evidence="3">The sequence shown here is derived from an EMBL/GenBank/DDBJ whole genome shotgun (WGS) entry which is preliminary data.</text>
</comment>
<dbReference type="RefSeq" id="WP_184192323.1">
    <property type="nucleotide sequence ID" value="NZ_JACHGW010000001.1"/>
</dbReference>
<gene>
    <name evidence="3" type="ORF">HNQ39_000450</name>
</gene>
<dbReference type="GO" id="GO:0035556">
    <property type="term" value="P:intracellular signal transduction"/>
    <property type="evidence" value="ECO:0007669"/>
    <property type="project" value="InterPro"/>
</dbReference>
<accession>A0A7W9SMQ7</accession>
<dbReference type="SMART" id="SM00044">
    <property type="entry name" value="CYCc"/>
    <property type="match status" value="1"/>
</dbReference>
<feature type="region of interest" description="Disordered" evidence="1">
    <location>
        <begin position="876"/>
        <end position="897"/>
    </location>
</feature>
<dbReference type="SUPFAM" id="SSF48452">
    <property type="entry name" value="TPR-like"/>
    <property type="match status" value="1"/>
</dbReference>
<dbReference type="Gene3D" id="1.10.10.10">
    <property type="entry name" value="Winged helix-like DNA-binding domain superfamily/Winged helix DNA-binding domain"/>
    <property type="match status" value="1"/>
</dbReference>